<keyword evidence="2" id="KW-1185">Reference proteome</keyword>
<evidence type="ECO:0000313" key="2">
    <source>
        <dbReference type="Proteomes" id="UP001597380"/>
    </source>
</evidence>
<dbReference type="EMBL" id="JBHUHT010000013">
    <property type="protein sequence ID" value="MFD2096781.1"/>
    <property type="molecule type" value="Genomic_DNA"/>
</dbReference>
<keyword evidence="1" id="KW-0378">Hydrolase</keyword>
<proteinExistence type="predicted"/>
<protein>
    <submittedName>
        <fullName evidence="1">HAD hydrolase family protein</fullName>
    </submittedName>
</protein>
<dbReference type="SUPFAM" id="SSF56784">
    <property type="entry name" value="HAD-like"/>
    <property type="match status" value="1"/>
</dbReference>
<dbReference type="Proteomes" id="UP001597380">
    <property type="component" value="Unassembled WGS sequence"/>
</dbReference>
<dbReference type="RefSeq" id="WP_345339483.1">
    <property type="nucleotide sequence ID" value="NZ_BAABLI010000009.1"/>
</dbReference>
<evidence type="ECO:0000313" key="1">
    <source>
        <dbReference type="EMBL" id="MFD2096781.1"/>
    </source>
</evidence>
<dbReference type="Gene3D" id="3.40.50.1000">
    <property type="entry name" value="HAD superfamily/HAD-like"/>
    <property type="match status" value="1"/>
</dbReference>
<dbReference type="Pfam" id="PF08282">
    <property type="entry name" value="Hydrolase_3"/>
    <property type="match status" value="1"/>
</dbReference>
<comment type="caution">
    <text evidence="1">The sequence shown here is derived from an EMBL/GenBank/DDBJ whole genome shotgun (WGS) entry which is preliminary data.</text>
</comment>
<dbReference type="GO" id="GO:0016787">
    <property type="term" value="F:hydrolase activity"/>
    <property type="evidence" value="ECO:0007669"/>
    <property type="project" value="UniProtKB-KW"/>
</dbReference>
<gene>
    <name evidence="1" type="ORF">ACFSJ3_12360</name>
</gene>
<dbReference type="InterPro" id="IPR036412">
    <property type="entry name" value="HAD-like_sf"/>
</dbReference>
<accession>A0ABW4XMI3</accession>
<dbReference type="InterPro" id="IPR023214">
    <property type="entry name" value="HAD_sf"/>
</dbReference>
<sequence>MKRIVIDLDGTITAAETSDYKNVSPNLAVVNKLREYKAQGFEIVIHTARNMRTYEGNVGKINIHTLPIILDWLKQHDVPFDEVIVGKPWCGFDGFYVDDKSIRPSEFAKLSDQEIRDLLEQEKNACS</sequence>
<reference evidence="2" key="1">
    <citation type="journal article" date="2019" name="Int. J. Syst. Evol. Microbiol.">
        <title>The Global Catalogue of Microorganisms (GCM) 10K type strain sequencing project: providing services to taxonomists for standard genome sequencing and annotation.</title>
        <authorList>
            <consortium name="The Broad Institute Genomics Platform"/>
            <consortium name="The Broad Institute Genome Sequencing Center for Infectious Disease"/>
            <person name="Wu L."/>
            <person name="Ma J."/>
        </authorList>
    </citation>
    <scope>NUCLEOTIDE SEQUENCE [LARGE SCALE GENOMIC DNA]</scope>
    <source>
        <strain evidence="2">CGMCC 1.10992</strain>
    </source>
</reference>
<organism evidence="1 2">
    <name type="scientific">Corallincola platygyrae</name>
    <dbReference type="NCBI Taxonomy" id="1193278"/>
    <lineage>
        <taxon>Bacteria</taxon>
        <taxon>Pseudomonadati</taxon>
        <taxon>Pseudomonadota</taxon>
        <taxon>Gammaproteobacteria</taxon>
        <taxon>Alteromonadales</taxon>
        <taxon>Psychromonadaceae</taxon>
        <taxon>Corallincola</taxon>
    </lineage>
</organism>
<name>A0ABW4XMI3_9GAMM</name>
<dbReference type="NCBIfam" id="TIGR01689">
    <property type="entry name" value="EcbF-BcbF"/>
    <property type="match status" value="1"/>
</dbReference>
<dbReference type="InterPro" id="IPR010039">
    <property type="entry name" value="EcbF_BcbF"/>
</dbReference>